<dbReference type="RefSeq" id="WP_126953162.1">
    <property type="nucleotide sequence ID" value="NZ_RZGR01000002.1"/>
</dbReference>
<dbReference type="Proteomes" id="UP000288012">
    <property type="component" value="Unassembled WGS sequence"/>
</dbReference>
<protein>
    <submittedName>
        <fullName evidence="3">DUF3592 domain-containing protein</fullName>
    </submittedName>
</protein>
<evidence type="ECO:0000313" key="4">
    <source>
        <dbReference type="Proteomes" id="UP000288012"/>
    </source>
</evidence>
<evidence type="ECO:0000259" key="2">
    <source>
        <dbReference type="Pfam" id="PF12158"/>
    </source>
</evidence>
<feature type="transmembrane region" description="Helical" evidence="1">
    <location>
        <begin position="131"/>
        <end position="151"/>
    </location>
</feature>
<sequence>MTQFLSWQILVDIGWLLFLLLLFAYFWRARREIVQTRSWWVTKGQVTRCEWMAQGHRLWPKIEYIYKVNDREFIGEHLFFDTLHNNPNTRYARKVAYEVAHAYKSNESIDVFYNPEKPEQSAINITIPWKLNFILLLIGAFTLAHVTYLVLKVTS</sequence>
<evidence type="ECO:0000313" key="3">
    <source>
        <dbReference type="EMBL" id="RUQ91120.1"/>
    </source>
</evidence>
<dbReference type="InterPro" id="IPR021994">
    <property type="entry name" value="DUF3592"/>
</dbReference>
<proteinExistence type="predicted"/>
<evidence type="ECO:0000256" key="1">
    <source>
        <dbReference type="SAM" id="Phobius"/>
    </source>
</evidence>
<keyword evidence="4" id="KW-1185">Reference proteome</keyword>
<dbReference type="OrthoDB" id="5652006at2"/>
<feature type="domain" description="DUF3592" evidence="2">
    <location>
        <begin position="55"/>
        <end position="124"/>
    </location>
</feature>
<keyword evidence="1" id="KW-0472">Membrane</keyword>
<dbReference type="Pfam" id="PF12158">
    <property type="entry name" value="DUF3592"/>
    <property type="match status" value="1"/>
</dbReference>
<feature type="transmembrane region" description="Helical" evidence="1">
    <location>
        <begin position="6"/>
        <end position="27"/>
    </location>
</feature>
<name>A0A433JMJ9_9GAMM</name>
<gene>
    <name evidence="3" type="ORF">EKM59_01185</name>
</gene>
<reference evidence="3 4" key="1">
    <citation type="submission" date="2018-12" db="EMBL/GenBank/DDBJ databases">
        <title>Legionella sp,whole genome shotgun sequence.</title>
        <authorList>
            <person name="Wu H."/>
        </authorList>
    </citation>
    <scope>NUCLEOTIDE SEQUENCE [LARGE SCALE GENOMIC DNA]</scope>
    <source>
        <strain evidence="4">km714</strain>
    </source>
</reference>
<accession>A0A433JMJ9</accession>
<comment type="caution">
    <text evidence="3">The sequence shown here is derived from an EMBL/GenBank/DDBJ whole genome shotgun (WGS) entry which is preliminary data.</text>
</comment>
<organism evidence="3 4">
    <name type="scientific">Legionella septentrionalis</name>
    <dbReference type="NCBI Taxonomy" id="2498109"/>
    <lineage>
        <taxon>Bacteria</taxon>
        <taxon>Pseudomonadati</taxon>
        <taxon>Pseudomonadota</taxon>
        <taxon>Gammaproteobacteria</taxon>
        <taxon>Legionellales</taxon>
        <taxon>Legionellaceae</taxon>
        <taxon>Legionella</taxon>
    </lineage>
</organism>
<dbReference type="EMBL" id="RZGR01000002">
    <property type="protein sequence ID" value="RUQ91120.1"/>
    <property type="molecule type" value="Genomic_DNA"/>
</dbReference>
<dbReference type="AlphaFoldDB" id="A0A433JMJ9"/>
<keyword evidence="1" id="KW-1133">Transmembrane helix</keyword>
<keyword evidence="1" id="KW-0812">Transmembrane</keyword>